<gene>
    <name evidence="1" type="ORF">HMPREF7215_2570</name>
</gene>
<accession>A0ABM9ZSG1</accession>
<proteinExistence type="predicted"/>
<reference evidence="1 2" key="1">
    <citation type="submission" date="2009-12" db="EMBL/GenBank/DDBJ databases">
        <authorList>
            <person name="Shrivastava S."/>
            <person name="Madupu R."/>
            <person name="Durkin A.S."/>
            <person name="Torralba M."/>
            <person name="Methe B."/>
            <person name="Sutton G.G."/>
            <person name="Strausberg R.L."/>
            <person name="Nelson K.E."/>
        </authorList>
    </citation>
    <scope>NUCLEOTIDE SEQUENCE [LARGE SCALE GENOMIC DNA]</scope>
    <source>
        <strain evidence="1 2">W5455</strain>
    </source>
</reference>
<evidence type="ECO:0000313" key="2">
    <source>
        <dbReference type="Proteomes" id="UP000006462"/>
    </source>
</evidence>
<dbReference type="Proteomes" id="UP000006462">
    <property type="component" value="Unassembled WGS sequence"/>
</dbReference>
<dbReference type="EMBL" id="ADFP01000121">
    <property type="protein sequence ID" value="EFB89756.1"/>
    <property type="molecule type" value="Genomic_DNA"/>
</dbReference>
<protein>
    <recommendedName>
        <fullName evidence="3">Toxin-antitoxin system, antitoxin component, ribbon-helix-helix domain protein</fullName>
    </recommendedName>
</protein>
<evidence type="ECO:0008006" key="3">
    <source>
        <dbReference type="Google" id="ProtNLM"/>
    </source>
</evidence>
<comment type="caution">
    <text evidence="1">The sequence shown here is derived from an EMBL/GenBank/DDBJ whole genome shotgun (WGS) entry which is preliminary data.</text>
</comment>
<organism evidence="1 2">
    <name type="scientific">Pyramidobacter piscolens W5455</name>
    <dbReference type="NCBI Taxonomy" id="352165"/>
    <lineage>
        <taxon>Bacteria</taxon>
        <taxon>Thermotogati</taxon>
        <taxon>Synergistota</taxon>
        <taxon>Synergistia</taxon>
        <taxon>Synergistales</taxon>
        <taxon>Dethiosulfovibrionaceae</taxon>
        <taxon>Pyramidobacter</taxon>
    </lineage>
</organism>
<name>A0ABM9ZSG1_9BACT</name>
<keyword evidence="2" id="KW-1185">Reference proteome</keyword>
<evidence type="ECO:0000313" key="1">
    <source>
        <dbReference type="EMBL" id="EFB89756.1"/>
    </source>
</evidence>
<sequence>MTHPYISFSYMTRAEKERLSKLFLSARAQLEDIYCSPYTDSSCFALMMQRLLNNVDDVIDAFEEAEIAGE</sequence>